<dbReference type="EMBL" id="AAGQIV010000017">
    <property type="protein sequence ID" value="EBQ8522416.1"/>
    <property type="molecule type" value="Genomic_DNA"/>
</dbReference>
<reference evidence="3" key="1">
    <citation type="submission" date="2018-07" db="EMBL/GenBank/DDBJ databases">
        <authorList>
            <consortium name="PulseNet: The National Subtyping Network for Foodborne Disease Surveillance"/>
            <person name="Tarr C.L."/>
            <person name="Trees E."/>
            <person name="Katz L.S."/>
            <person name="Carleton-Romer H.A."/>
            <person name="Stroika S."/>
            <person name="Kucerova Z."/>
            <person name="Roache K.F."/>
            <person name="Sabol A.L."/>
            <person name="Besser J."/>
            <person name="Gerner-Smidt P."/>
        </authorList>
    </citation>
    <scope>NUCLEOTIDE SEQUENCE</scope>
    <source>
        <strain evidence="3">PNUSAS009347</strain>
        <strain evidence="2">PNUSAS047157</strain>
    </source>
</reference>
<proteinExistence type="predicted"/>
<keyword evidence="1" id="KW-0472">Membrane</keyword>
<evidence type="ECO:0000256" key="1">
    <source>
        <dbReference type="SAM" id="Phobius"/>
    </source>
</evidence>
<evidence type="ECO:0000313" key="2">
    <source>
        <dbReference type="EMBL" id="EBO6372401.1"/>
    </source>
</evidence>
<keyword evidence="1" id="KW-0812">Transmembrane</keyword>
<name>A0A5U6CIV2_SALER</name>
<dbReference type="EMBL" id="AAGJDN010000021">
    <property type="protein sequence ID" value="EBO6372401.1"/>
    <property type="molecule type" value="Genomic_DNA"/>
</dbReference>
<protein>
    <submittedName>
        <fullName evidence="3">Uncharacterized protein</fullName>
    </submittedName>
</protein>
<organism evidence="3">
    <name type="scientific">Salmonella enterica</name>
    <name type="common">Salmonella choleraesuis</name>
    <dbReference type="NCBI Taxonomy" id="28901"/>
    <lineage>
        <taxon>Bacteria</taxon>
        <taxon>Pseudomonadati</taxon>
        <taxon>Pseudomonadota</taxon>
        <taxon>Gammaproteobacteria</taxon>
        <taxon>Enterobacterales</taxon>
        <taxon>Enterobacteriaceae</taxon>
        <taxon>Salmonella</taxon>
    </lineage>
</organism>
<keyword evidence="1" id="KW-1133">Transmembrane helix</keyword>
<gene>
    <name evidence="3" type="ORF">B6G93_10610</name>
    <name evidence="2" type="ORF">DWC72_17455</name>
</gene>
<sequence>MKSARKAVTAPLIREALNELDMNENATLLSACWMGKMSDPEYANGVNQPGFLRMKWLLAAILILLLALASIWLWSVIHP</sequence>
<comment type="caution">
    <text evidence="3">The sequence shown here is derived from an EMBL/GenBank/DDBJ whole genome shotgun (WGS) entry which is preliminary data.</text>
</comment>
<evidence type="ECO:0000313" key="3">
    <source>
        <dbReference type="EMBL" id="EBQ8522416.1"/>
    </source>
</evidence>
<dbReference type="RefSeq" id="WP_119007078.1">
    <property type="nucleotide sequence ID" value="NZ_JAILUG010000021.1"/>
</dbReference>
<feature type="transmembrane region" description="Helical" evidence="1">
    <location>
        <begin position="56"/>
        <end position="77"/>
    </location>
</feature>
<accession>A0A5U6CIV2</accession>
<dbReference type="AlphaFoldDB" id="A0A5U6CIV2"/>